<reference evidence="1" key="1">
    <citation type="submission" date="2020-04" db="EMBL/GenBank/DDBJ databases">
        <authorList>
            <person name="Chiriac C."/>
            <person name="Salcher M."/>
            <person name="Ghai R."/>
            <person name="Kavagutti S V."/>
        </authorList>
    </citation>
    <scope>NUCLEOTIDE SEQUENCE</scope>
</reference>
<name>A0A6J5PAH7_9CAUD</name>
<proteinExistence type="predicted"/>
<dbReference type="EMBL" id="LR796795">
    <property type="protein sequence ID" value="CAB4166421.1"/>
    <property type="molecule type" value="Genomic_DNA"/>
</dbReference>
<accession>A0A6J5PAH7</accession>
<gene>
    <name evidence="1" type="ORF">UFOVP844_28</name>
</gene>
<protein>
    <submittedName>
        <fullName evidence="1">Uncharacterized protein</fullName>
    </submittedName>
</protein>
<sequence>MADLVMCRGDGCPLKDKCHRHTAIPVKYQHFVDTPYNHEKKCCDIFWNNKKKKQRIHLLEELTQLSQEMGMYD</sequence>
<evidence type="ECO:0000313" key="1">
    <source>
        <dbReference type="EMBL" id="CAB4166421.1"/>
    </source>
</evidence>
<organism evidence="1">
    <name type="scientific">uncultured Caudovirales phage</name>
    <dbReference type="NCBI Taxonomy" id="2100421"/>
    <lineage>
        <taxon>Viruses</taxon>
        <taxon>Duplodnaviria</taxon>
        <taxon>Heunggongvirae</taxon>
        <taxon>Uroviricota</taxon>
        <taxon>Caudoviricetes</taxon>
        <taxon>Peduoviridae</taxon>
        <taxon>Maltschvirus</taxon>
        <taxon>Maltschvirus maltsch</taxon>
    </lineage>
</organism>